<feature type="domain" description="CN hydrolase" evidence="11">
    <location>
        <begin position="8"/>
        <end position="250"/>
    </location>
</feature>
<feature type="active site" description="Proton acceptor; for glutaminase activity" evidence="7">
    <location>
        <position position="48"/>
    </location>
</feature>
<dbReference type="InterPro" id="IPR036526">
    <property type="entry name" value="C-N_Hydrolase_sf"/>
</dbReference>
<evidence type="ECO:0000256" key="1">
    <source>
        <dbReference type="ARBA" id="ARBA00005188"/>
    </source>
</evidence>
<name>A0ABS3J9Z1_9HYPH</name>
<dbReference type="NCBIfam" id="TIGR00552">
    <property type="entry name" value="nadE"/>
    <property type="match status" value="1"/>
</dbReference>
<comment type="caution">
    <text evidence="12">The sequence shown here is derived from an EMBL/GenBank/DDBJ whole genome shotgun (WGS) entry which is preliminary data.</text>
</comment>
<feature type="binding site" evidence="7">
    <location>
        <position position="378"/>
    </location>
    <ligand>
        <name>deamido-NAD(+)</name>
        <dbReference type="ChEBI" id="CHEBI:58437"/>
        <note>ligand shared between two neighboring subunits</note>
    </ligand>
</feature>
<keyword evidence="4 7" id="KW-0547">Nucleotide-binding</keyword>
<sequence>MAQLTDTLRLAVAQLDPTVGDVSGNLALARRARAEAAAAGADLVLFTELFIAGYPPEDLVLKPAFVDACMEAVASLAKETADGGPGVVIGCPLRDETGLFNAVAVLDEGRILTWRSKVDLPNYGEFDEKRVFQVGPMPGPVNFRGLRLGIPVCEDVWGDLGVCETLAESGAELLLVPNGSPFYRGKLDVRHQVVLRQVIETDLAMVYANQVGGQDELLFDGASFAFNGDRSLAFQLPQFATGVFVSEWRKTGDGWECHSGEVAEIPDAEAAVWRACVLGLGDYVNKNGFRSVVLGLSGGIDSAVCAAMAVDALGAERVHAVMLPYRYTAETSLEDAAACAKALGIRYDTVPIAEPVEGFSRALETMFSGSVPGITEENLQSRTRGVILMAISNKFGAMVVTTGNKSEMSVGYATLYGDMNGGFNPIKDLYKTEVFRLARWRNQNRPAGLKGPAGEVVPERIIVKPPSAELRADQKDEDSLPPYEVLDAILQHLVEHDGGVDELAAEGFDRDIVAHVERLLYVAEYKRRQSAPGVKVTRKNFGRDRRYPITNRFRDGA</sequence>
<feature type="active site" description="Nucleophile; for glutaminase activity" evidence="7">
    <location>
        <position position="153"/>
    </location>
</feature>
<dbReference type="InterPro" id="IPR014729">
    <property type="entry name" value="Rossmann-like_a/b/a_fold"/>
</dbReference>
<comment type="caution">
    <text evidence="7">Lacks conserved residue(s) required for the propagation of feature annotation.</text>
</comment>
<evidence type="ECO:0000259" key="11">
    <source>
        <dbReference type="PROSITE" id="PS50263"/>
    </source>
</evidence>
<dbReference type="PROSITE" id="PS50263">
    <property type="entry name" value="CN_HYDROLASE"/>
    <property type="match status" value="1"/>
</dbReference>
<dbReference type="EC" id="6.3.5.1" evidence="7 8"/>
<dbReference type="SUPFAM" id="SSF56317">
    <property type="entry name" value="Carbon-nitrogen hydrolase"/>
    <property type="match status" value="1"/>
</dbReference>
<gene>
    <name evidence="7" type="primary">nadE</name>
    <name evidence="12" type="ORF">J1C47_22770</name>
</gene>
<organism evidence="12 13">
    <name type="scientific">Jiella sonneratiae</name>
    <dbReference type="NCBI Taxonomy" id="2816856"/>
    <lineage>
        <taxon>Bacteria</taxon>
        <taxon>Pseudomonadati</taxon>
        <taxon>Pseudomonadota</taxon>
        <taxon>Alphaproteobacteria</taxon>
        <taxon>Hyphomicrobiales</taxon>
        <taxon>Aurantimonadaceae</taxon>
        <taxon>Jiella</taxon>
    </lineage>
</organism>
<dbReference type="Gene3D" id="3.60.110.10">
    <property type="entry name" value="Carbon-nitrogen hydrolase"/>
    <property type="match status" value="1"/>
</dbReference>
<comment type="pathway">
    <text evidence="1 7 8">Cofactor biosynthesis; NAD(+) biosynthesis; NAD(+) from deamido-NAD(+) (L-Gln route): step 1/1.</text>
</comment>
<evidence type="ECO:0000256" key="9">
    <source>
        <dbReference type="PROSITE-ProRule" id="PRU10139"/>
    </source>
</evidence>
<dbReference type="Gene3D" id="3.40.50.620">
    <property type="entry name" value="HUPs"/>
    <property type="match status" value="1"/>
</dbReference>
<dbReference type="CDD" id="cd00553">
    <property type="entry name" value="NAD_synthase"/>
    <property type="match status" value="1"/>
</dbReference>
<dbReference type="HAMAP" id="MF_02090">
    <property type="entry name" value="NadE_glutamine_dep"/>
    <property type="match status" value="1"/>
</dbReference>
<dbReference type="Pfam" id="PF00795">
    <property type="entry name" value="CN_hydrolase"/>
    <property type="match status" value="1"/>
</dbReference>
<accession>A0ABS3J9Z1</accession>
<reference evidence="12 13" key="1">
    <citation type="submission" date="2021-03" db="EMBL/GenBank/DDBJ databases">
        <title>Whole genome sequence of Jiella sp. MQZ13P-4.</title>
        <authorList>
            <person name="Tuo L."/>
        </authorList>
    </citation>
    <scope>NUCLEOTIDE SEQUENCE [LARGE SCALE GENOMIC DNA]</scope>
    <source>
        <strain evidence="12 13">MQZ13P-4</strain>
    </source>
</reference>
<evidence type="ECO:0000256" key="4">
    <source>
        <dbReference type="ARBA" id="ARBA00022741"/>
    </source>
</evidence>
<comment type="similarity">
    <text evidence="2 7 8">In the C-terminal section; belongs to the NAD synthetase family.</text>
</comment>
<dbReference type="PROSITE" id="PS00920">
    <property type="entry name" value="NITRIL_CHT_1"/>
    <property type="match status" value="1"/>
</dbReference>
<dbReference type="InterPro" id="IPR003010">
    <property type="entry name" value="C-N_Hydrolase"/>
</dbReference>
<dbReference type="InterPro" id="IPR003694">
    <property type="entry name" value="NAD_synthase"/>
</dbReference>
<feature type="active site" description="Proton acceptor" evidence="9">
    <location>
        <position position="48"/>
    </location>
</feature>
<dbReference type="RefSeq" id="WP_207353111.1">
    <property type="nucleotide sequence ID" value="NZ_JAFMPY010000046.1"/>
</dbReference>
<comment type="function">
    <text evidence="7">Catalyzes the ATP-dependent amidation of deamido-NAD to form NAD. Uses L-glutamine as a nitrogen source.</text>
</comment>
<evidence type="ECO:0000256" key="7">
    <source>
        <dbReference type="HAMAP-Rule" id="MF_02090"/>
    </source>
</evidence>
<feature type="binding site" evidence="7">
    <location>
        <position position="186"/>
    </location>
    <ligand>
        <name>L-glutamine</name>
        <dbReference type="ChEBI" id="CHEBI:58359"/>
    </ligand>
</feature>
<dbReference type="NCBIfam" id="NF010588">
    <property type="entry name" value="PRK13981.1"/>
    <property type="match status" value="1"/>
</dbReference>
<feature type="binding site" evidence="7">
    <location>
        <position position="526"/>
    </location>
    <ligand>
        <name>deamido-NAD(+)</name>
        <dbReference type="ChEBI" id="CHEBI:58437"/>
        <note>ligand shared between two neighboring subunits</note>
    </ligand>
</feature>
<keyword evidence="5 7" id="KW-0067">ATP-binding</keyword>
<dbReference type="PANTHER" id="PTHR23090:SF9">
    <property type="entry name" value="GLUTAMINE-DEPENDENT NAD(+) SYNTHETASE"/>
    <property type="match status" value="1"/>
</dbReference>
<comment type="catalytic activity">
    <reaction evidence="7 8">
        <text>deamido-NAD(+) + L-glutamine + ATP + H2O = L-glutamate + AMP + diphosphate + NAD(+) + H(+)</text>
        <dbReference type="Rhea" id="RHEA:24384"/>
        <dbReference type="ChEBI" id="CHEBI:15377"/>
        <dbReference type="ChEBI" id="CHEBI:15378"/>
        <dbReference type="ChEBI" id="CHEBI:29985"/>
        <dbReference type="ChEBI" id="CHEBI:30616"/>
        <dbReference type="ChEBI" id="CHEBI:33019"/>
        <dbReference type="ChEBI" id="CHEBI:57540"/>
        <dbReference type="ChEBI" id="CHEBI:58359"/>
        <dbReference type="ChEBI" id="CHEBI:58437"/>
        <dbReference type="ChEBI" id="CHEBI:456215"/>
        <dbReference type="EC" id="6.3.5.1"/>
    </reaction>
</comment>
<feature type="binding site" evidence="7">
    <location>
        <position position="180"/>
    </location>
    <ligand>
        <name>L-glutamine</name>
        <dbReference type="ChEBI" id="CHEBI:58359"/>
    </ligand>
</feature>
<protein>
    <recommendedName>
        <fullName evidence="7 8">Glutamine-dependent NAD(+) synthetase</fullName>
        <ecNumber evidence="7 8">6.3.5.1</ecNumber>
    </recommendedName>
    <alternativeName>
        <fullName evidence="7 8">NAD(+) synthase [glutamine-hydrolyzing]</fullName>
    </alternativeName>
</protein>
<feature type="active site" description="For glutaminase activity" evidence="7">
    <location>
        <position position="117"/>
    </location>
</feature>
<dbReference type="EMBL" id="JAFMPY010000046">
    <property type="protein sequence ID" value="MBO0906482.1"/>
    <property type="molecule type" value="Genomic_DNA"/>
</dbReference>
<evidence type="ECO:0000256" key="2">
    <source>
        <dbReference type="ARBA" id="ARBA00007145"/>
    </source>
</evidence>
<dbReference type="Pfam" id="PF02540">
    <property type="entry name" value="NAD_synthase"/>
    <property type="match status" value="1"/>
</dbReference>
<keyword evidence="13" id="KW-1185">Reference proteome</keyword>
<evidence type="ECO:0000256" key="10">
    <source>
        <dbReference type="RuleBase" id="RU003811"/>
    </source>
</evidence>
<dbReference type="CDD" id="cd07570">
    <property type="entry name" value="GAT_Gln-NAD-synth"/>
    <property type="match status" value="1"/>
</dbReference>
<dbReference type="Proteomes" id="UP000664288">
    <property type="component" value="Unassembled WGS sequence"/>
</dbReference>
<evidence type="ECO:0000256" key="6">
    <source>
        <dbReference type="ARBA" id="ARBA00023027"/>
    </source>
</evidence>
<evidence type="ECO:0000313" key="12">
    <source>
        <dbReference type="EMBL" id="MBO0906482.1"/>
    </source>
</evidence>
<evidence type="ECO:0000256" key="3">
    <source>
        <dbReference type="ARBA" id="ARBA00022598"/>
    </source>
</evidence>
<dbReference type="PIRSF" id="PIRSF006630">
    <property type="entry name" value="NADS_GAT"/>
    <property type="match status" value="1"/>
</dbReference>
<dbReference type="GO" id="GO:0003952">
    <property type="term" value="F:NAD+ synthase (glutamine-hydrolyzing) activity"/>
    <property type="evidence" value="ECO:0007669"/>
    <property type="project" value="UniProtKB-EC"/>
</dbReference>
<proteinExistence type="inferred from homology"/>
<feature type="binding site" evidence="7">
    <location>
        <position position="402"/>
    </location>
    <ligand>
        <name>ATP</name>
        <dbReference type="ChEBI" id="CHEBI:30616"/>
    </ligand>
</feature>
<keyword evidence="6 7" id="KW-0520">NAD</keyword>
<evidence type="ECO:0000256" key="8">
    <source>
        <dbReference type="PIRNR" id="PIRNR006630"/>
    </source>
</evidence>
<dbReference type="InterPro" id="IPR014445">
    <property type="entry name" value="Gln-dep_NAD_synthase"/>
</dbReference>
<feature type="binding site" evidence="7">
    <location>
        <begin position="295"/>
        <end position="302"/>
    </location>
    <ligand>
        <name>ATP</name>
        <dbReference type="ChEBI" id="CHEBI:30616"/>
    </ligand>
</feature>
<dbReference type="InterPro" id="IPR022310">
    <property type="entry name" value="NAD/GMP_synthase"/>
</dbReference>
<feature type="binding site" evidence="7">
    <location>
        <position position="407"/>
    </location>
    <ligand>
        <name>deamido-NAD(+)</name>
        <dbReference type="ChEBI" id="CHEBI:58437"/>
        <note>ligand shared between two neighboring subunits</note>
    </ligand>
</feature>
<keyword evidence="3 7" id="KW-0436">Ligase</keyword>
<feature type="binding site" evidence="7">
    <location>
        <position position="123"/>
    </location>
    <ligand>
        <name>L-glutamine</name>
        <dbReference type="ChEBI" id="CHEBI:58359"/>
    </ligand>
</feature>
<evidence type="ECO:0000256" key="5">
    <source>
        <dbReference type="ARBA" id="ARBA00022840"/>
    </source>
</evidence>
<dbReference type="InterPro" id="IPR000132">
    <property type="entry name" value="Nitrilase/CN_hydratase_CS"/>
</dbReference>
<evidence type="ECO:0000313" key="13">
    <source>
        <dbReference type="Proteomes" id="UP000664288"/>
    </source>
</evidence>
<comment type="similarity">
    <text evidence="10">Belongs to the NAD synthetase family.</text>
</comment>
<dbReference type="SUPFAM" id="SSF52402">
    <property type="entry name" value="Adenine nucleotide alpha hydrolases-like"/>
    <property type="match status" value="1"/>
</dbReference>
<dbReference type="PANTHER" id="PTHR23090">
    <property type="entry name" value="NH 3 /GLUTAMINE-DEPENDENT NAD + SYNTHETASE"/>
    <property type="match status" value="1"/>
</dbReference>